<dbReference type="Pfam" id="PF12728">
    <property type="entry name" value="HTH_17"/>
    <property type="match status" value="1"/>
</dbReference>
<dbReference type="AlphaFoldDB" id="A0A2Z3H2M5"/>
<reference evidence="2 3" key="1">
    <citation type="submission" date="2018-01" db="EMBL/GenBank/DDBJ databases">
        <title>G. obscuriglobus.</title>
        <authorList>
            <person name="Franke J."/>
            <person name="Blomberg W."/>
            <person name="Selmecki A."/>
        </authorList>
    </citation>
    <scope>NUCLEOTIDE SEQUENCE [LARGE SCALE GENOMIC DNA]</scope>
    <source>
        <strain evidence="2 3">DSM 5831</strain>
    </source>
</reference>
<name>A0A2Z3H2M5_9BACT</name>
<organism evidence="2 3">
    <name type="scientific">Gemmata obscuriglobus</name>
    <dbReference type="NCBI Taxonomy" id="114"/>
    <lineage>
        <taxon>Bacteria</taxon>
        <taxon>Pseudomonadati</taxon>
        <taxon>Planctomycetota</taxon>
        <taxon>Planctomycetia</taxon>
        <taxon>Gemmatales</taxon>
        <taxon>Gemmataceae</taxon>
        <taxon>Gemmata</taxon>
    </lineage>
</organism>
<dbReference type="NCBIfam" id="TIGR01764">
    <property type="entry name" value="excise"/>
    <property type="match status" value="1"/>
</dbReference>
<dbReference type="KEGG" id="gog:C1280_26900"/>
<dbReference type="InterPro" id="IPR041657">
    <property type="entry name" value="HTH_17"/>
</dbReference>
<dbReference type="Proteomes" id="UP000245802">
    <property type="component" value="Chromosome"/>
</dbReference>
<keyword evidence="3" id="KW-1185">Reference proteome</keyword>
<protein>
    <recommendedName>
        <fullName evidence="1">Helix-turn-helix domain-containing protein</fullName>
    </recommendedName>
</protein>
<evidence type="ECO:0000313" key="2">
    <source>
        <dbReference type="EMBL" id="AWM40273.1"/>
    </source>
</evidence>
<gene>
    <name evidence="2" type="ORF">C1280_26900</name>
</gene>
<proteinExistence type="predicted"/>
<dbReference type="GO" id="GO:0003677">
    <property type="term" value="F:DNA binding"/>
    <property type="evidence" value="ECO:0007669"/>
    <property type="project" value="InterPro"/>
</dbReference>
<feature type="domain" description="Helix-turn-helix" evidence="1">
    <location>
        <begin position="14"/>
        <end position="53"/>
    </location>
</feature>
<dbReference type="EMBL" id="CP025958">
    <property type="protein sequence ID" value="AWM40273.1"/>
    <property type="molecule type" value="Genomic_DNA"/>
</dbReference>
<sequence length="74" mass="7822">MLTNAVLPEGATDLTVPQFARAKQVSESTVRRLIKSGALVVNRVGRQLRIPRELLGDGAGLGATRGGKVVEIRG</sequence>
<evidence type="ECO:0000313" key="3">
    <source>
        <dbReference type="Proteomes" id="UP000245802"/>
    </source>
</evidence>
<dbReference type="RefSeq" id="WP_010034360.1">
    <property type="nucleotide sequence ID" value="NZ_CP025958.1"/>
</dbReference>
<evidence type="ECO:0000259" key="1">
    <source>
        <dbReference type="Pfam" id="PF12728"/>
    </source>
</evidence>
<dbReference type="InterPro" id="IPR010093">
    <property type="entry name" value="SinI_DNA-bd"/>
</dbReference>
<accession>A0A2Z3H2M5</accession>